<dbReference type="InterPro" id="IPR051159">
    <property type="entry name" value="Hexapeptide_acetyltransf"/>
</dbReference>
<dbReference type="SUPFAM" id="SSF51161">
    <property type="entry name" value="Trimeric LpxA-like enzymes"/>
    <property type="match status" value="1"/>
</dbReference>
<dbReference type="PANTHER" id="PTHR23416:SF78">
    <property type="entry name" value="LIPOPOLYSACCHARIDE BIOSYNTHESIS O-ACETYL TRANSFERASE WBBJ-RELATED"/>
    <property type="match status" value="1"/>
</dbReference>
<dbReference type="InterPro" id="IPR001451">
    <property type="entry name" value="Hexapep"/>
</dbReference>
<name>A0A1D9FXN3_MOOP1</name>
<dbReference type="GO" id="GO:0016746">
    <property type="term" value="F:acyltransferase activity"/>
    <property type="evidence" value="ECO:0007669"/>
    <property type="project" value="UniProtKB-KW"/>
</dbReference>
<evidence type="ECO:0000256" key="1">
    <source>
        <dbReference type="ARBA" id="ARBA00022679"/>
    </source>
</evidence>
<dbReference type="InterPro" id="IPR018357">
    <property type="entry name" value="Hexapep_transf_CS"/>
</dbReference>
<dbReference type="Gene3D" id="2.160.10.10">
    <property type="entry name" value="Hexapeptide repeat proteins"/>
    <property type="match status" value="2"/>
</dbReference>
<keyword evidence="2" id="KW-0677">Repeat</keyword>
<dbReference type="Pfam" id="PF00132">
    <property type="entry name" value="Hexapep"/>
    <property type="match status" value="1"/>
</dbReference>
<dbReference type="CDD" id="cd04647">
    <property type="entry name" value="LbH_MAT_like"/>
    <property type="match status" value="1"/>
</dbReference>
<sequence>MEQGNFKVKEVSKGKIPRWQQYAALVVGKTELLSFLKYEIITFFLMNLPGALGLYLRSKFYPLILGEVGSKVVFGRGVTLRHPHKIRIGENVIIDDNCVLDAKGQSNSGISLGDGVFVGRNSIIYCKDGDIEIQPQVNIGANCQIYSKCLVKIGKGTMIAAYNCILSGGRYDYKSEVPLAEQSSYTNGPTLIGEGCWLGTKAVVLDGLSIGDRTVVGAGAVVTKDLPAGVVAMGVPAKVREQVCS</sequence>
<accession>A0A1D9FXN3</accession>
<keyword evidence="1" id="KW-0808">Transferase</keyword>
<dbReference type="GO" id="GO:0031470">
    <property type="term" value="C:carboxysome"/>
    <property type="evidence" value="ECO:0007669"/>
    <property type="project" value="UniProtKB-ARBA"/>
</dbReference>
<dbReference type="PANTHER" id="PTHR23416">
    <property type="entry name" value="SIALIC ACID SYNTHASE-RELATED"/>
    <property type="match status" value="1"/>
</dbReference>
<dbReference type="InterPro" id="IPR011004">
    <property type="entry name" value="Trimer_LpxA-like_sf"/>
</dbReference>
<protein>
    <submittedName>
        <fullName evidence="3">Acyltransferase</fullName>
    </submittedName>
</protein>
<dbReference type="EMBL" id="CP017708">
    <property type="protein sequence ID" value="AOY80055.1"/>
    <property type="molecule type" value="Genomic_DNA"/>
</dbReference>
<dbReference type="GO" id="GO:0043886">
    <property type="term" value="F:structural constituent of carboxysome shell"/>
    <property type="evidence" value="ECO:0007669"/>
    <property type="project" value="UniProtKB-ARBA"/>
</dbReference>
<reference evidence="4" key="1">
    <citation type="submission" date="2016-10" db="EMBL/GenBank/DDBJ databases">
        <title>Comparative genomics uncovers the prolific and rare metabolic potential of the cyanobacterial genus Moorea.</title>
        <authorList>
            <person name="Leao T."/>
            <person name="Castelao G."/>
            <person name="Korobeynikov A."/>
            <person name="Monroe E.A."/>
            <person name="Podell S."/>
            <person name="Glukhov E."/>
            <person name="Allen E."/>
            <person name="Gerwick W.H."/>
            <person name="Gerwick L."/>
        </authorList>
    </citation>
    <scope>NUCLEOTIDE SEQUENCE [LARGE SCALE GENOMIC DNA]</scope>
    <source>
        <strain evidence="4">JHB</strain>
    </source>
</reference>
<dbReference type="PROSITE" id="PS00101">
    <property type="entry name" value="HEXAPEP_TRANSFERASES"/>
    <property type="match status" value="1"/>
</dbReference>
<proteinExistence type="predicted"/>
<evidence type="ECO:0000313" key="4">
    <source>
        <dbReference type="Proteomes" id="UP000176944"/>
    </source>
</evidence>
<evidence type="ECO:0000256" key="2">
    <source>
        <dbReference type="ARBA" id="ARBA00022737"/>
    </source>
</evidence>
<dbReference type="AlphaFoldDB" id="A0A1D9FXN3"/>
<evidence type="ECO:0000313" key="3">
    <source>
        <dbReference type="EMBL" id="AOY80055.1"/>
    </source>
</evidence>
<dbReference type="Proteomes" id="UP000176944">
    <property type="component" value="Chromosome"/>
</dbReference>
<gene>
    <name evidence="3" type="ORF">BJP36_09060</name>
</gene>
<organism evidence="3 4">
    <name type="scientific">Moorena producens (strain JHB)</name>
    <dbReference type="NCBI Taxonomy" id="1454205"/>
    <lineage>
        <taxon>Bacteria</taxon>
        <taxon>Bacillati</taxon>
        <taxon>Cyanobacteriota</taxon>
        <taxon>Cyanophyceae</taxon>
        <taxon>Coleofasciculales</taxon>
        <taxon>Coleofasciculaceae</taxon>
        <taxon>Moorena</taxon>
    </lineage>
</organism>
<keyword evidence="3" id="KW-0012">Acyltransferase</keyword>